<feature type="domain" description="DUF4440" evidence="2">
    <location>
        <begin position="40"/>
        <end position="152"/>
    </location>
</feature>
<organism evidence="3 4">
    <name type="scientific">Chryseobacterium pennae</name>
    <dbReference type="NCBI Taxonomy" id="2258962"/>
    <lineage>
        <taxon>Bacteria</taxon>
        <taxon>Pseudomonadati</taxon>
        <taxon>Bacteroidota</taxon>
        <taxon>Flavobacteriia</taxon>
        <taxon>Flavobacteriales</taxon>
        <taxon>Weeksellaceae</taxon>
        <taxon>Chryseobacterium group</taxon>
        <taxon>Chryseobacterium</taxon>
    </lineage>
</organism>
<keyword evidence="1" id="KW-0732">Signal</keyword>
<feature type="chain" id="PRO_5017811124" evidence="1">
    <location>
        <begin position="27"/>
        <end position="160"/>
    </location>
</feature>
<evidence type="ECO:0000259" key="2">
    <source>
        <dbReference type="Pfam" id="PF14534"/>
    </source>
</evidence>
<dbReference type="AlphaFoldDB" id="A0A3D9C999"/>
<dbReference type="RefSeq" id="WP_115970643.1">
    <property type="nucleotide sequence ID" value="NZ_QNVT01000008.1"/>
</dbReference>
<keyword evidence="4" id="KW-1185">Reference proteome</keyword>
<dbReference type="InterPro" id="IPR032710">
    <property type="entry name" value="NTF2-like_dom_sf"/>
</dbReference>
<dbReference type="Pfam" id="PF14534">
    <property type="entry name" value="DUF4440"/>
    <property type="match status" value="1"/>
</dbReference>
<reference evidence="4" key="1">
    <citation type="submission" date="2018-06" db="EMBL/GenBank/DDBJ databases">
        <authorList>
            <person name="Lum Nde A."/>
            <person name="Hugo C."/>
        </authorList>
    </citation>
    <scope>NUCLEOTIDE SEQUENCE [LARGE SCALE GENOMIC DNA]</scope>
    <source>
        <strain evidence="4">1_F178</strain>
    </source>
</reference>
<dbReference type="InterPro" id="IPR027843">
    <property type="entry name" value="DUF4440"/>
</dbReference>
<evidence type="ECO:0000313" key="3">
    <source>
        <dbReference type="EMBL" id="REC62447.1"/>
    </source>
</evidence>
<dbReference type="Proteomes" id="UP000256686">
    <property type="component" value="Unassembled WGS sequence"/>
</dbReference>
<feature type="signal peptide" evidence="1">
    <location>
        <begin position="1"/>
        <end position="26"/>
    </location>
</feature>
<gene>
    <name evidence="3" type="ORF">DRF65_10145</name>
</gene>
<dbReference type="SUPFAM" id="SSF54427">
    <property type="entry name" value="NTF2-like"/>
    <property type="match status" value="1"/>
</dbReference>
<protein>
    <submittedName>
        <fullName evidence="3">Nuclear transport factor 2 family protein</fullName>
    </submittedName>
</protein>
<accession>A0A3D9C999</accession>
<dbReference type="Gene3D" id="3.10.450.50">
    <property type="match status" value="1"/>
</dbReference>
<evidence type="ECO:0000313" key="4">
    <source>
        <dbReference type="Proteomes" id="UP000256686"/>
    </source>
</evidence>
<evidence type="ECO:0000256" key="1">
    <source>
        <dbReference type="SAM" id="SignalP"/>
    </source>
</evidence>
<dbReference type="EMBL" id="QNVT01000008">
    <property type="protein sequence ID" value="REC62447.1"/>
    <property type="molecule type" value="Genomic_DNA"/>
</dbReference>
<name>A0A3D9C999_9FLAO</name>
<proteinExistence type="predicted"/>
<sequence length="160" mass="18321">MKHRFFVPLLLIILSCLPCTSFLSQSKGYTPVSQELYTTIMKRDSILFSAANSGNIEKLKTFFTKDLEFFHDVGGLANYEETIDNFDRVAKNYAYTRRVLVPGSMEVYPIKDYGAIQTGTHQFCRLENGSLINCGTFKFVHIWKQTPDGWKISRVVSYGH</sequence>
<dbReference type="PROSITE" id="PS51257">
    <property type="entry name" value="PROKAR_LIPOPROTEIN"/>
    <property type="match status" value="1"/>
</dbReference>
<comment type="caution">
    <text evidence="3">The sequence shown here is derived from an EMBL/GenBank/DDBJ whole genome shotgun (WGS) entry which is preliminary data.</text>
</comment>